<dbReference type="AlphaFoldDB" id="A0A6N3EXJ3"/>
<name>A0A6N3EXJ3_9CLOT</name>
<sequence length="138" mass="16082">MVKESSSFSCIETSKVMEKLKRVFLLTTNYLDIDRMEGPDDSILLIDRDTREVFKISFKQEGTQGVVMYDRMPNSQSARDLFSIAIIKSRESIDMNESILFQSVDNEWLISKLENRGFTKVVTTIPELTHDMLYTRKR</sequence>
<evidence type="ECO:0000313" key="1">
    <source>
        <dbReference type="EMBL" id="VYU44599.1"/>
    </source>
</evidence>
<gene>
    <name evidence="1" type="ORF">CPLFYP93_02299</name>
</gene>
<accession>A0A6N3EXJ3</accession>
<dbReference type="RefSeq" id="WP_156561669.1">
    <property type="nucleotide sequence ID" value="NZ_CACRTV010000057.1"/>
</dbReference>
<organism evidence="1">
    <name type="scientific">Clostridium paraputrificum</name>
    <dbReference type="NCBI Taxonomy" id="29363"/>
    <lineage>
        <taxon>Bacteria</taxon>
        <taxon>Bacillati</taxon>
        <taxon>Bacillota</taxon>
        <taxon>Clostridia</taxon>
        <taxon>Eubacteriales</taxon>
        <taxon>Clostridiaceae</taxon>
        <taxon>Clostridium</taxon>
    </lineage>
</organism>
<reference evidence="1" key="1">
    <citation type="submission" date="2019-11" db="EMBL/GenBank/DDBJ databases">
        <authorList>
            <person name="Feng L."/>
        </authorList>
    </citation>
    <scope>NUCLEOTIDE SEQUENCE</scope>
    <source>
        <strain evidence="1">CParaputrificumLFYP93</strain>
    </source>
</reference>
<proteinExistence type="predicted"/>
<protein>
    <submittedName>
        <fullName evidence="1">Uncharacterized protein</fullName>
    </submittedName>
</protein>
<dbReference type="EMBL" id="CACRTV010000057">
    <property type="protein sequence ID" value="VYU44599.1"/>
    <property type="molecule type" value="Genomic_DNA"/>
</dbReference>